<dbReference type="RefSeq" id="WP_089681638.1">
    <property type="nucleotide sequence ID" value="NZ_FNFO01000003.1"/>
</dbReference>
<dbReference type="InterPro" id="IPR003680">
    <property type="entry name" value="Flavodoxin_fold"/>
</dbReference>
<evidence type="ECO:0000256" key="1">
    <source>
        <dbReference type="ARBA" id="ARBA00006252"/>
    </source>
</evidence>
<reference evidence="4 5" key="1">
    <citation type="submission" date="2016-10" db="EMBL/GenBank/DDBJ databases">
        <authorList>
            <person name="de Groot N.N."/>
        </authorList>
    </citation>
    <scope>NUCLEOTIDE SEQUENCE [LARGE SCALE GENOMIC DNA]</scope>
    <source>
        <strain evidence="4 5">DSM 25186</strain>
    </source>
</reference>
<gene>
    <name evidence="4" type="ORF">SAMN05421823_103646</name>
</gene>
<dbReference type="InterPro" id="IPR051545">
    <property type="entry name" value="NAD(P)H_dehydrogenase_qn"/>
</dbReference>
<sequence length="223" mass="25133">MQVFIVYAHPEPQSFNGALLHQAQTTLAQRGHEVTVSDLYALKFDPTAGRHDFTTVADPERFRYQAEQKHAAQHQGFVETIRQEHEKLAAADVVIFQFPLWWFGFPAILKGWVDRVLSYGVAYGAPAGGSYKTGPYRGKRAMLSLTTGSAELTFVAGGRHGDLNTLLFPIQHGILHFTGMDVLPPFVAWAPQHATDEERQRYLALYAHRLKLIDRTPPLYAFR</sequence>
<dbReference type="InterPro" id="IPR029039">
    <property type="entry name" value="Flavoprotein-like_sf"/>
</dbReference>
<dbReference type="Proteomes" id="UP000198510">
    <property type="component" value="Unassembled WGS sequence"/>
</dbReference>
<dbReference type="GO" id="GO:0005829">
    <property type="term" value="C:cytosol"/>
    <property type="evidence" value="ECO:0007669"/>
    <property type="project" value="TreeGrafter"/>
</dbReference>
<comment type="similarity">
    <text evidence="1">Belongs to the NAD(P)H dehydrogenase (quinone) family.</text>
</comment>
<dbReference type="PANTHER" id="PTHR10204:SF34">
    <property type="entry name" value="NAD(P)H DEHYDROGENASE [QUINONE] 1 ISOFORM 1"/>
    <property type="match status" value="1"/>
</dbReference>
<feature type="domain" description="Flavodoxin-like fold" evidence="3">
    <location>
        <begin position="1"/>
        <end position="206"/>
    </location>
</feature>
<dbReference type="Pfam" id="PF02525">
    <property type="entry name" value="Flavodoxin_2"/>
    <property type="match status" value="1"/>
</dbReference>
<dbReference type="GO" id="GO:0003955">
    <property type="term" value="F:NAD(P)H dehydrogenase (quinone) activity"/>
    <property type="evidence" value="ECO:0007669"/>
    <property type="project" value="TreeGrafter"/>
</dbReference>
<keyword evidence="2" id="KW-0560">Oxidoreductase</keyword>
<organism evidence="4 5">
    <name type="scientific">Catalinimonas alkaloidigena</name>
    <dbReference type="NCBI Taxonomy" id="1075417"/>
    <lineage>
        <taxon>Bacteria</taxon>
        <taxon>Pseudomonadati</taxon>
        <taxon>Bacteroidota</taxon>
        <taxon>Cytophagia</taxon>
        <taxon>Cytophagales</taxon>
        <taxon>Catalimonadaceae</taxon>
        <taxon>Catalinimonas</taxon>
    </lineage>
</organism>
<evidence type="ECO:0000259" key="3">
    <source>
        <dbReference type="Pfam" id="PF02525"/>
    </source>
</evidence>
<keyword evidence="5" id="KW-1185">Reference proteome</keyword>
<protein>
    <submittedName>
        <fullName evidence="4">NAD(P)H dehydrogenase (Quinone)</fullName>
    </submittedName>
</protein>
<dbReference type="AlphaFoldDB" id="A0A1G9F1S4"/>
<dbReference type="SUPFAM" id="SSF52218">
    <property type="entry name" value="Flavoproteins"/>
    <property type="match status" value="1"/>
</dbReference>
<dbReference type="Gene3D" id="3.40.50.360">
    <property type="match status" value="1"/>
</dbReference>
<accession>A0A1G9F1S4</accession>
<proteinExistence type="inferred from homology"/>
<dbReference type="PANTHER" id="PTHR10204">
    <property type="entry name" value="NAD P H OXIDOREDUCTASE-RELATED"/>
    <property type="match status" value="1"/>
</dbReference>
<dbReference type="OrthoDB" id="652200at2"/>
<evidence type="ECO:0000313" key="4">
    <source>
        <dbReference type="EMBL" id="SDK82288.1"/>
    </source>
</evidence>
<dbReference type="EMBL" id="FNFO01000003">
    <property type="protein sequence ID" value="SDK82288.1"/>
    <property type="molecule type" value="Genomic_DNA"/>
</dbReference>
<evidence type="ECO:0000256" key="2">
    <source>
        <dbReference type="ARBA" id="ARBA00023002"/>
    </source>
</evidence>
<dbReference type="STRING" id="1075417.SAMN05421823_103646"/>
<name>A0A1G9F1S4_9BACT</name>
<evidence type="ECO:0000313" key="5">
    <source>
        <dbReference type="Proteomes" id="UP000198510"/>
    </source>
</evidence>